<dbReference type="RefSeq" id="WP_209308829.1">
    <property type="nucleotide sequence ID" value="NZ_CP078505.1"/>
</dbReference>
<name>A0ABD4ZQ30_ENTGA</name>
<organism evidence="2 3">
    <name type="scientific">Enterococcus gallinarum</name>
    <dbReference type="NCBI Taxonomy" id="1353"/>
    <lineage>
        <taxon>Bacteria</taxon>
        <taxon>Bacillati</taxon>
        <taxon>Bacillota</taxon>
        <taxon>Bacilli</taxon>
        <taxon>Lactobacillales</taxon>
        <taxon>Enterococcaceae</taxon>
        <taxon>Enterococcus</taxon>
    </lineage>
</organism>
<dbReference type="PROSITE" id="PS51257">
    <property type="entry name" value="PROKAR_LIPOPROTEIN"/>
    <property type="match status" value="1"/>
</dbReference>
<evidence type="ECO:0000256" key="1">
    <source>
        <dbReference type="SAM" id="MobiDB-lite"/>
    </source>
</evidence>
<sequence length="372" mass="41996">MKRLFIVLSILSLLFIGLSCIGNAYSEEHSTRSTTTTDTSNTLITVSSTDISDPILTNSLEKETAPTAATSSEQESRTSLWDIEDENKVKYDSDQTNSPELTDQEATKIKELYEKGIAEGKVNRELYSYEAFQENYQVNKTTYEEMKEIVGAGLTYDNWFGEILNYSAFPDGEGHSPRNNQRQKRATQKQNADRFKRDLRKGDIIVVSGGMGHAAIATSDNYILEMTGGKVIDKLPTGVMKNNNHQYSKHNWLWGNEDQEGVSPSKNIDKWIQIWRIPNKGMANQCANYADKTFWNSFGGYKKNRYYDYFIGPNTLSMNPTYCSKLVFHAFWYGSGSSPVMQSFASGLTFIAPSALPNLFTSSYKPYKVGTY</sequence>
<reference evidence="2 3" key="1">
    <citation type="submission" date="2023-06" db="EMBL/GenBank/DDBJ databases">
        <title>Acute promotion of culturable opportunistic pathogens and persistent increase of antibiotic resistance following antibiotic exposure in mouse gut microbiota.</title>
        <authorList>
            <person name="Li L."/>
            <person name="Wang B."/>
            <person name="Sun Y."/>
            <person name="Wang M."/>
            <person name="Xu H."/>
        </authorList>
    </citation>
    <scope>NUCLEOTIDE SEQUENCE [LARGE SCALE GENOMIC DNA]</scope>
    <source>
        <strain evidence="2 3">CRI2_2</strain>
    </source>
</reference>
<feature type="region of interest" description="Disordered" evidence="1">
    <location>
        <begin position="171"/>
        <end position="194"/>
    </location>
</feature>
<gene>
    <name evidence="2" type="ORF">QRX88_03895</name>
</gene>
<evidence type="ECO:0000313" key="3">
    <source>
        <dbReference type="Proteomes" id="UP001241571"/>
    </source>
</evidence>
<protein>
    <recommendedName>
        <fullName evidence="4">NlpC/P60 domain-containing protein</fullName>
    </recommendedName>
</protein>
<proteinExistence type="predicted"/>
<comment type="caution">
    <text evidence="2">The sequence shown here is derived from an EMBL/GenBank/DDBJ whole genome shotgun (WGS) entry which is preliminary data.</text>
</comment>
<dbReference type="AlphaFoldDB" id="A0ABD4ZQ30"/>
<dbReference type="EMBL" id="JASUBT010000002">
    <property type="protein sequence ID" value="MDL4934862.1"/>
    <property type="molecule type" value="Genomic_DNA"/>
</dbReference>
<evidence type="ECO:0008006" key="4">
    <source>
        <dbReference type="Google" id="ProtNLM"/>
    </source>
</evidence>
<dbReference type="Gene3D" id="3.90.1720.10">
    <property type="entry name" value="endopeptidase domain like (from Nostoc punctiforme)"/>
    <property type="match status" value="1"/>
</dbReference>
<evidence type="ECO:0000313" key="2">
    <source>
        <dbReference type="EMBL" id="MDL4934862.1"/>
    </source>
</evidence>
<dbReference type="Proteomes" id="UP001241571">
    <property type="component" value="Unassembled WGS sequence"/>
</dbReference>
<feature type="compositionally biased region" description="Polar residues" evidence="1">
    <location>
        <begin position="67"/>
        <end position="79"/>
    </location>
</feature>
<feature type="region of interest" description="Disordered" evidence="1">
    <location>
        <begin position="61"/>
        <end position="100"/>
    </location>
</feature>
<accession>A0ABD4ZQ30</accession>